<dbReference type="InParanoid" id="A0A3N4L9B0"/>
<dbReference type="EC" id="3.2.1.89" evidence="3 6"/>
<name>A0A3N4L9B0_9PEZI</name>
<dbReference type="Proteomes" id="UP000267821">
    <property type="component" value="Unassembled WGS sequence"/>
</dbReference>
<dbReference type="Gene3D" id="3.20.20.80">
    <property type="entry name" value="Glycosidases"/>
    <property type="match status" value="1"/>
</dbReference>
<keyword evidence="4 6" id="KW-0378">Hydrolase</keyword>
<accession>A0A3N4L9B0</accession>
<reference evidence="7 8" key="1">
    <citation type="journal article" date="2018" name="Nat. Ecol. Evol.">
        <title>Pezizomycetes genomes reveal the molecular basis of ectomycorrhizal truffle lifestyle.</title>
        <authorList>
            <person name="Murat C."/>
            <person name="Payen T."/>
            <person name="Noel B."/>
            <person name="Kuo A."/>
            <person name="Morin E."/>
            <person name="Chen J."/>
            <person name="Kohler A."/>
            <person name="Krizsan K."/>
            <person name="Balestrini R."/>
            <person name="Da Silva C."/>
            <person name="Montanini B."/>
            <person name="Hainaut M."/>
            <person name="Levati E."/>
            <person name="Barry K.W."/>
            <person name="Belfiori B."/>
            <person name="Cichocki N."/>
            <person name="Clum A."/>
            <person name="Dockter R.B."/>
            <person name="Fauchery L."/>
            <person name="Guy J."/>
            <person name="Iotti M."/>
            <person name="Le Tacon F."/>
            <person name="Lindquist E.A."/>
            <person name="Lipzen A."/>
            <person name="Malagnac F."/>
            <person name="Mello A."/>
            <person name="Molinier V."/>
            <person name="Miyauchi S."/>
            <person name="Poulain J."/>
            <person name="Riccioni C."/>
            <person name="Rubini A."/>
            <person name="Sitrit Y."/>
            <person name="Splivallo R."/>
            <person name="Traeger S."/>
            <person name="Wang M."/>
            <person name="Zifcakova L."/>
            <person name="Wipf D."/>
            <person name="Zambonelli A."/>
            <person name="Paolocci F."/>
            <person name="Nowrousian M."/>
            <person name="Ottonello S."/>
            <person name="Baldrian P."/>
            <person name="Spatafora J.W."/>
            <person name="Henrissat B."/>
            <person name="Nagy L.G."/>
            <person name="Aury J.M."/>
            <person name="Wincker P."/>
            <person name="Grigoriev I.V."/>
            <person name="Bonfante P."/>
            <person name="Martin F.M."/>
        </authorList>
    </citation>
    <scope>NUCLEOTIDE SEQUENCE [LARGE SCALE GENOMIC DNA]</scope>
    <source>
        <strain evidence="7 8">ATCC MYA-4762</strain>
    </source>
</reference>
<gene>
    <name evidence="7" type="ORF">L211DRAFT_843750</name>
</gene>
<evidence type="ECO:0000256" key="3">
    <source>
        <dbReference type="ARBA" id="ARBA00012556"/>
    </source>
</evidence>
<proteinExistence type="inferred from homology"/>
<dbReference type="AlphaFoldDB" id="A0A3N4L9B0"/>
<dbReference type="InterPro" id="IPR011683">
    <property type="entry name" value="Glyco_hydro_53"/>
</dbReference>
<organism evidence="7 8">
    <name type="scientific">Terfezia boudieri ATCC MYA-4762</name>
    <dbReference type="NCBI Taxonomy" id="1051890"/>
    <lineage>
        <taxon>Eukaryota</taxon>
        <taxon>Fungi</taxon>
        <taxon>Dikarya</taxon>
        <taxon>Ascomycota</taxon>
        <taxon>Pezizomycotina</taxon>
        <taxon>Pezizomycetes</taxon>
        <taxon>Pezizales</taxon>
        <taxon>Pezizaceae</taxon>
        <taxon>Terfezia</taxon>
    </lineage>
</organism>
<dbReference type="InterPro" id="IPR017853">
    <property type="entry name" value="GH"/>
</dbReference>
<dbReference type="Pfam" id="PF07745">
    <property type="entry name" value="Glyco_hydro_53"/>
    <property type="match status" value="1"/>
</dbReference>
<dbReference type="OrthoDB" id="110914at2759"/>
<evidence type="ECO:0000313" key="7">
    <source>
        <dbReference type="EMBL" id="RPB18328.1"/>
    </source>
</evidence>
<comment type="catalytic activity">
    <reaction evidence="1 6">
        <text>The enzyme specifically hydrolyzes (1-&gt;4)-beta-D-galactosidic linkages in type I arabinogalactans.</text>
        <dbReference type="EC" id="3.2.1.89"/>
    </reaction>
</comment>
<dbReference type="GO" id="GO:0031218">
    <property type="term" value="F:arabinogalactan endo-1,4-beta-galactosidase activity"/>
    <property type="evidence" value="ECO:0007669"/>
    <property type="project" value="UniProtKB-EC"/>
</dbReference>
<dbReference type="EMBL" id="ML121642">
    <property type="protein sequence ID" value="RPB18328.1"/>
    <property type="molecule type" value="Genomic_DNA"/>
</dbReference>
<dbReference type="PANTHER" id="PTHR34983">
    <property type="entry name" value="ARABINOGALACTAN ENDO-BETA-1,4-GALACTANASE A"/>
    <property type="match status" value="1"/>
</dbReference>
<evidence type="ECO:0000256" key="2">
    <source>
        <dbReference type="ARBA" id="ARBA00010687"/>
    </source>
</evidence>
<evidence type="ECO:0000256" key="1">
    <source>
        <dbReference type="ARBA" id="ARBA00001695"/>
    </source>
</evidence>
<keyword evidence="5 6" id="KW-0326">Glycosidase</keyword>
<sequence length="217" mass="23500">MVGNTFARNNIPVEFISIGNEIRAGLLWPVGSTSNYVNIARLLHSASAGIKASKLNPKPKIMIHLDNGWDWNAQKYFYDTVLAQGPLVSSDFDVIGVSFYPFYGKGATLAALKSALELLGSRYDKGVLVVETNWPASSCSGTAFPIDLQSIQHTTAGQSTFIKQVAAIVDAAPSGLGLYYWEPAWIGHAHLGSACADNLMVDQYGTVRGSFNVWKQI</sequence>
<dbReference type="GO" id="GO:0015926">
    <property type="term" value="F:glucosidase activity"/>
    <property type="evidence" value="ECO:0007669"/>
    <property type="project" value="InterPro"/>
</dbReference>
<dbReference type="STRING" id="1051890.A0A3N4L9B0"/>
<evidence type="ECO:0000256" key="5">
    <source>
        <dbReference type="ARBA" id="ARBA00023295"/>
    </source>
</evidence>
<protein>
    <recommendedName>
        <fullName evidence="3 6">Arabinogalactan endo-beta-1,4-galactanase</fullName>
        <ecNumber evidence="3 6">3.2.1.89</ecNumber>
    </recommendedName>
</protein>
<dbReference type="SUPFAM" id="SSF51445">
    <property type="entry name" value="(Trans)glycosidases"/>
    <property type="match status" value="1"/>
</dbReference>
<dbReference type="PANTHER" id="PTHR34983:SF1">
    <property type="entry name" value="ARABINOGALACTAN ENDO-BETA-1,4-GALACTANASE A"/>
    <property type="match status" value="1"/>
</dbReference>
<comment type="similarity">
    <text evidence="2 6">Belongs to the glycosyl hydrolase 53 family.</text>
</comment>
<evidence type="ECO:0000256" key="4">
    <source>
        <dbReference type="ARBA" id="ARBA00022801"/>
    </source>
</evidence>
<dbReference type="GO" id="GO:0045490">
    <property type="term" value="P:pectin catabolic process"/>
    <property type="evidence" value="ECO:0007669"/>
    <property type="project" value="TreeGrafter"/>
</dbReference>
<keyword evidence="8" id="KW-1185">Reference proteome</keyword>
<evidence type="ECO:0000256" key="6">
    <source>
        <dbReference type="RuleBase" id="RU361192"/>
    </source>
</evidence>
<evidence type="ECO:0000313" key="8">
    <source>
        <dbReference type="Proteomes" id="UP000267821"/>
    </source>
</evidence>